<protein>
    <recommendedName>
        <fullName evidence="2">Cyclic nucleotide-binding domain-containing protein</fullName>
    </recommendedName>
</protein>
<evidence type="ECO:0000313" key="6">
    <source>
        <dbReference type="Proteomes" id="UP000229681"/>
    </source>
</evidence>
<evidence type="ECO:0000313" key="5">
    <source>
        <dbReference type="Proteomes" id="UP000228947"/>
    </source>
</evidence>
<dbReference type="EMBL" id="PGTM01000050">
    <property type="protein sequence ID" value="PJF36484.1"/>
    <property type="molecule type" value="Genomic_DNA"/>
</dbReference>
<name>A0A2M8PZA2_9CHLR</name>
<accession>A0A2M8PG21</accession>
<dbReference type="Pfam" id="PF00027">
    <property type="entry name" value="cNMP_binding"/>
    <property type="match status" value="1"/>
</dbReference>
<dbReference type="InterPro" id="IPR027417">
    <property type="entry name" value="P-loop_NTPase"/>
</dbReference>
<dbReference type="Gene3D" id="2.60.120.10">
    <property type="entry name" value="Jelly Rolls"/>
    <property type="match status" value="1"/>
</dbReference>
<dbReference type="PROSITE" id="PS50042">
    <property type="entry name" value="CNMP_BINDING_3"/>
    <property type="match status" value="1"/>
</dbReference>
<dbReference type="Proteomes" id="UP000228947">
    <property type="component" value="Unassembled WGS sequence"/>
</dbReference>
<evidence type="ECO:0000313" key="3">
    <source>
        <dbReference type="EMBL" id="PJF36484.1"/>
    </source>
</evidence>
<dbReference type="SUPFAM" id="SSF52540">
    <property type="entry name" value="P-loop containing nucleoside triphosphate hydrolases"/>
    <property type="match status" value="1"/>
</dbReference>
<organism evidence="4 5">
    <name type="scientific">Candidatus Thermofonsia Clade 1 bacterium</name>
    <dbReference type="NCBI Taxonomy" id="2364210"/>
    <lineage>
        <taxon>Bacteria</taxon>
        <taxon>Bacillati</taxon>
        <taxon>Chloroflexota</taxon>
        <taxon>Candidatus Thermofontia</taxon>
        <taxon>Candidatus Thermofonsia Clade 1</taxon>
    </lineage>
</organism>
<dbReference type="EMBL" id="PGTL01000007">
    <property type="protein sequence ID" value="PJF42871.1"/>
    <property type="molecule type" value="Genomic_DNA"/>
</dbReference>
<dbReference type="InterPro" id="IPR014710">
    <property type="entry name" value="RmlC-like_jellyroll"/>
</dbReference>
<comment type="caution">
    <text evidence="4">The sequence shown here is derived from an EMBL/GenBank/DDBJ whole genome shotgun (WGS) entry which is preliminary data.</text>
</comment>
<feature type="domain" description="Cyclic nucleotide-binding" evidence="2">
    <location>
        <begin position="157"/>
        <end position="263"/>
    </location>
</feature>
<dbReference type="InterPro" id="IPR018490">
    <property type="entry name" value="cNMP-bd_dom_sf"/>
</dbReference>
<dbReference type="GO" id="GO:0003700">
    <property type="term" value="F:DNA-binding transcription factor activity"/>
    <property type="evidence" value="ECO:0007669"/>
    <property type="project" value="TreeGrafter"/>
</dbReference>
<dbReference type="AlphaFoldDB" id="A0A2M8PZA2"/>
<accession>A0A2M8PZA2</accession>
<evidence type="ECO:0000313" key="4">
    <source>
        <dbReference type="EMBL" id="PJF42871.1"/>
    </source>
</evidence>
<sequence length="606" mass="66294">MIEEDDLPKPPADDSEKRAEGLQSPRDEPLSSLLHPKARAARTATQTHTGLTPLDLIAEDVAAEQRLLVGWLARRKQAAFEEISAFLTQQGIEAEQVQPLLDAMLERGLLHQAILDGAVYYRVSLHGRVRRLGVGLPDEIWQRVDQDRLSFLRSVSLFSSLSDAQLAAIAEKMEEVHYQRGDVLLWQGKSSDRVFFIKSGIIGITHYSAQTKEQKILNYVRQGEIIGEYSAISGASGVASATASALSNVYALTLKRADFLAILNAHASVAIELARILAVRLVNSGVRASSKTASLIMLIGVQQGVGASSLGMALALTLAAKVGERVAYTEMPNAQRLAELFALDVELDTFAHDGGYDVIAQLGASMLPQPVRATLLLDQLFARYNHVVVCVPCHAEETIGYLAGYADQIVLVGAPTPESLAQLAALNSSIRRQVNVEKVGIFRVLKHTSPDQAAYTESLRADFTLPYYADFAPYAALSPEELPEAIRHFTTTLVNRLGRTNAISLYIPTTIDVNTALDTQPYVERTLAFLGQLFGGATTTTMQARGVWNSAEVGLVSENIHIVRSYATQADLDAHLQKILDYVEQLKRELRQEAMAVEINQKLMLI</sequence>
<dbReference type="GO" id="GO:0005829">
    <property type="term" value="C:cytosol"/>
    <property type="evidence" value="ECO:0007669"/>
    <property type="project" value="TreeGrafter"/>
</dbReference>
<dbReference type="PANTHER" id="PTHR24567">
    <property type="entry name" value="CRP FAMILY TRANSCRIPTIONAL REGULATORY PROTEIN"/>
    <property type="match status" value="1"/>
</dbReference>
<dbReference type="CDD" id="cd00038">
    <property type="entry name" value="CAP_ED"/>
    <property type="match status" value="1"/>
</dbReference>
<evidence type="ECO:0000259" key="2">
    <source>
        <dbReference type="PROSITE" id="PS50042"/>
    </source>
</evidence>
<gene>
    <name evidence="3" type="ORF">CUN49_05150</name>
    <name evidence="4" type="ORF">CUN50_02430</name>
</gene>
<dbReference type="Proteomes" id="UP000229681">
    <property type="component" value="Unassembled WGS sequence"/>
</dbReference>
<feature type="compositionally biased region" description="Basic and acidic residues" evidence="1">
    <location>
        <begin position="7"/>
        <end position="29"/>
    </location>
</feature>
<dbReference type="InterPro" id="IPR000595">
    <property type="entry name" value="cNMP-bd_dom"/>
</dbReference>
<proteinExistence type="predicted"/>
<dbReference type="PANTHER" id="PTHR24567:SF74">
    <property type="entry name" value="HTH-TYPE TRANSCRIPTIONAL REGULATOR ARCR"/>
    <property type="match status" value="1"/>
</dbReference>
<reference evidence="5 6" key="1">
    <citation type="submission" date="2017-11" db="EMBL/GenBank/DDBJ databases">
        <title>Evolution of Phototrophy in the Chloroflexi Phylum Driven by Horizontal Gene Transfer.</title>
        <authorList>
            <person name="Ward L.M."/>
            <person name="Hemp J."/>
            <person name="Shih P.M."/>
            <person name="Mcglynn S.E."/>
            <person name="Fischer W."/>
        </authorList>
    </citation>
    <scope>NUCLEOTIDE SEQUENCE [LARGE SCALE GENOMIC DNA]</scope>
    <source>
        <strain evidence="4">CP1_1M</strain>
        <strain evidence="3">JP3_13</strain>
    </source>
</reference>
<evidence type="ECO:0000256" key="1">
    <source>
        <dbReference type="SAM" id="MobiDB-lite"/>
    </source>
</evidence>
<dbReference type="Gene3D" id="3.40.50.300">
    <property type="entry name" value="P-loop containing nucleotide triphosphate hydrolases"/>
    <property type="match status" value="1"/>
</dbReference>
<dbReference type="SUPFAM" id="SSF51206">
    <property type="entry name" value="cAMP-binding domain-like"/>
    <property type="match status" value="1"/>
</dbReference>
<dbReference type="InterPro" id="IPR050397">
    <property type="entry name" value="Env_Response_Regulators"/>
</dbReference>
<dbReference type="SMART" id="SM00100">
    <property type="entry name" value="cNMP"/>
    <property type="match status" value="1"/>
</dbReference>
<feature type="region of interest" description="Disordered" evidence="1">
    <location>
        <begin position="1"/>
        <end position="33"/>
    </location>
</feature>